<sequence length="580" mass="65985">SLSTQPQCMWKFVKESIKENVTTITLRDNEDCVSDPVDVANIFARHFSASFSTNNGLMPSSNINCLDFLTVAPINESEVLEAIKKLKPKLSTGVDGIPSFIVKGCAPLLCPVLVHIFNLSLASETFPTAWKRSVVVPLHKSGDRSMVKNYRPVSLLCSLSKVYEIVLHTRLYAYFCRKIIPEQHGFMKGRSTETNLCSFLHQIVPSVHSGGQADVVYFDMSKAFDKVNHRLLLSKLCSYGLSLKYCRLLDSYLSHRLNFVRVSGRLSAPFLSTSGVPQGSNLGPLLFLIFVNDLASCIKHTRFLLFADDIKLFTAVKTVDDCECLQRDIDSISAWCFSNDQLLNESKTKVISFSRKRKILSFPYVLDSTNITRVEVIRDLGVFMDPAINFNHHVATITNASFRVLGAITRVTRGFSKPLCILRLFSSLVRSRVEYASVVWNCIGVTNSGVIESVQRRFVRVLFDRYFQPNYFYSYERICELVKLDSLHNRRTIPELTYLYKIVNGIIDSPELLSHIYLHVPRKSCRLHTLFHPTEFYHAAPMTRLQLTYNHLEQICGNASLDIFDEERKFRKCVEAIVFS</sequence>
<proteinExistence type="predicted"/>
<evidence type="ECO:0000259" key="1">
    <source>
        <dbReference type="PROSITE" id="PS50878"/>
    </source>
</evidence>
<dbReference type="PROSITE" id="PS50878">
    <property type="entry name" value="RT_POL"/>
    <property type="match status" value="1"/>
</dbReference>
<dbReference type="InterPro" id="IPR000477">
    <property type="entry name" value="RT_dom"/>
</dbReference>
<protein>
    <submittedName>
        <fullName evidence="2">Putative tick transposon</fullName>
    </submittedName>
</protein>
<dbReference type="Pfam" id="PF00078">
    <property type="entry name" value="RVT_1"/>
    <property type="match status" value="1"/>
</dbReference>
<dbReference type="PANTHER" id="PTHR33332">
    <property type="entry name" value="REVERSE TRANSCRIPTASE DOMAIN-CONTAINING PROTEIN"/>
    <property type="match status" value="1"/>
</dbReference>
<feature type="non-terminal residue" evidence="2">
    <location>
        <position position="1"/>
    </location>
</feature>
<feature type="domain" description="Reverse transcriptase" evidence="1">
    <location>
        <begin position="119"/>
        <end position="366"/>
    </location>
</feature>
<dbReference type="CDD" id="cd01650">
    <property type="entry name" value="RT_nLTR_like"/>
    <property type="match status" value="1"/>
</dbReference>
<evidence type="ECO:0000313" key="2">
    <source>
        <dbReference type="EMBL" id="JAR91846.1"/>
    </source>
</evidence>
<reference evidence="2" key="1">
    <citation type="journal article" date="2018" name="PLoS Negl. Trop. Dis.">
        <title>Sialome diversity of ticks revealed by RNAseq of single tick salivary glands.</title>
        <authorList>
            <person name="Perner J."/>
            <person name="Kropackova S."/>
            <person name="Kopacek P."/>
            <person name="Ribeiro J.M."/>
        </authorList>
    </citation>
    <scope>NUCLEOTIDE SEQUENCE</scope>
    <source>
        <strain evidence="2">Siblings of single egg batch collected in Ceske Budejovice</strain>
        <tissue evidence="2">Salivary glands</tissue>
    </source>
</reference>
<organism evidence="2">
    <name type="scientific">Ixodes ricinus</name>
    <name type="common">Common tick</name>
    <name type="synonym">Acarus ricinus</name>
    <dbReference type="NCBI Taxonomy" id="34613"/>
    <lineage>
        <taxon>Eukaryota</taxon>
        <taxon>Metazoa</taxon>
        <taxon>Ecdysozoa</taxon>
        <taxon>Arthropoda</taxon>
        <taxon>Chelicerata</taxon>
        <taxon>Arachnida</taxon>
        <taxon>Acari</taxon>
        <taxon>Parasitiformes</taxon>
        <taxon>Ixodida</taxon>
        <taxon>Ixodoidea</taxon>
        <taxon>Ixodidae</taxon>
        <taxon>Ixodinae</taxon>
        <taxon>Ixodes</taxon>
    </lineage>
</organism>
<name>A0A147BM65_IXORI</name>
<accession>A0A147BM65</accession>
<dbReference type="EMBL" id="GEGO01003558">
    <property type="protein sequence ID" value="JAR91846.1"/>
    <property type="molecule type" value="Transcribed_RNA"/>
</dbReference>
<dbReference type="AlphaFoldDB" id="A0A147BM65"/>